<reference evidence="1 2" key="1">
    <citation type="submission" date="2023-07" db="EMBL/GenBank/DDBJ databases">
        <title>Genomic Encyclopedia of Type Strains, Phase IV (KMG-IV): sequencing the most valuable type-strain genomes for metagenomic binning, comparative biology and taxonomic classification.</title>
        <authorList>
            <person name="Goeker M."/>
        </authorList>
    </citation>
    <scope>NUCLEOTIDE SEQUENCE [LARGE SCALE GENOMIC DNA]</scope>
    <source>
        <strain evidence="1 2">DSM 29005</strain>
    </source>
</reference>
<dbReference type="Proteomes" id="UP001234495">
    <property type="component" value="Unassembled WGS sequence"/>
</dbReference>
<dbReference type="EMBL" id="JAUSUD010000016">
    <property type="protein sequence ID" value="MDQ0231935.1"/>
    <property type="molecule type" value="Genomic_DNA"/>
</dbReference>
<evidence type="ECO:0000313" key="2">
    <source>
        <dbReference type="Proteomes" id="UP001234495"/>
    </source>
</evidence>
<organism evidence="1 2">
    <name type="scientific">Metabacillus malikii</name>
    <dbReference type="NCBI Taxonomy" id="1504265"/>
    <lineage>
        <taxon>Bacteria</taxon>
        <taxon>Bacillati</taxon>
        <taxon>Bacillota</taxon>
        <taxon>Bacilli</taxon>
        <taxon>Bacillales</taxon>
        <taxon>Bacillaceae</taxon>
        <taxon>Metabacillus</taxon>
    </lineage>
</organism>
<evidence type="ECO:0000313" key="1">
    <source>
        <dbReference type="EMBL" id="MDQ0231935.1"/>
    </source>
</evidence>
<gene>
    <name evidence="1" type="ORF">J2S19_003220</name>
</gene>
<proteinExistence type="predicted"/>
<accession>A0ABT9ZL39</accession>
<comment type="caution">
    <text evidence="1">The sequence shown here is derived from an EMBL/GenBank/DDBJ whole genome shotgun (WGS) entry which is preliminary data.</text>
</comment>
<name>A0ABT9ZL39_9BACI</name>
<sequence>MKKILKRSWEENRLHQANEDGFETVSGIKPSSSSK</sequence>
<protein>
    <submittedName>
        <fullName evidence="1">Uncharacterized protein</fullName>
    </submittedName>
</protein>
<keyword evidence="2" id="KW-1185">Reference proteome</keyword>